<protein>
    <submittedName>
        <fullName evidence="1">Uncharacterized protein</fullName>
    </submittedName>
</protein>
<dbReference type="AlphaFoldDB" id="A0AA40K9P0"/>
<reference evidence="1" key="1">
    <citation type="submission" date="2023-06" db="EMBL/GenBank/DDBJ databases">
        <title>Genome-scale phylogeny and comparative genomics of the fungal order Sordariales.</title>
        <authorList>
            <consortium name="Lawrence Berkeley National Laboratory"/>
            <person name="Hensen N."/>
            <person name="Bonometti L."/>
            <person name="Westerberg I."/>
            <person name="Brannstrom I.O."/>
            <person name="Guillou S."/>
            <person name="Cros-Aarteil S."/>
            <person name="Calhoun S."/>
            <person name="Haridas S."/>
            <person name="Kuo A."/>
            <person name="Mondo S."/>
            <person name="Pangilinan J."/>
            <person name="Riley R."/>
            <person name="LaButti K."/>
            <person name="Andreopoulos B."/>
            <person name="Lipzen A."/>
            <person name="Chen C."/>
            <person name="Yanf M."/>
            <person name="Daum C."/>
            <person name="Ng V."/>
            <person name="Clum A."/>
            <person name="Steindorff A."/>
            <person name="Ohm R."/>
            <person name="Martin F."/>
            <person name="Silar P."/>
            <person name="Natvig D."/>
            <person name="Lalanne C."/>
            <person name="Gautier V."/>
            <person name="Ament-velasquez S.L."/>
            <person name="Kruys A."/>
            <person name="Hutchinson M.I."/>
            <person name="Powell A.J."/>
            <person name="Barry K."/>
            <person name="Miller A.N."/>
            <person name="Grigoriev I.V."/>
            <person name="Debuchy R."/>
            <person name="Gladieux P."/>
            <person name="Thoren M.H."/>
            <person name="Johannesson H."/>
        </authorList>
    </citation>
    <scope>NUCLEOTIDE SEQUENCE</scope>
    <source>
        <strain evidence="1">SMH3187-1</strain>
    </source>
</reference>
<dbReference type="EMBL" id="JAUKUD010000002">
    <property type="protein sequence ID" value="KAK0751020.1"/>
    <property type="molecule type" value="Genomic_DNA"/>
</dbReference>
<gene>
    <name evidence="1" type="ORF">B0T18DRAFT_61184</name>
</gene>
<name>A0AA40K9P0_9PEZI</name>
<keyword evidence="2" id="KW-1185">Reference proteome</keyword>
<proteinExistence type="predicted"/>
<accession>A0AA40K9P0</accession>
<organism evidence="1 2">
    <name type="scientific">Schizothecium vesticola</name>
    <dbReference type="NCBI Taxonomy" id="314040"/>
    <lineage>
        <taxon>Eukaryota</taxon>
        <taxon>Fungi</taxon>
        <taxon>Dikarya</taxon>
        <taxon>Ascomycota</taxon>
        <taxon>Pezizomycotina</taxon>
        <taxon>Sordariomycetes</taxon>
        <taxon>Sordariomycetidae</taxon>
        <taxon>Sordariales</taxon>
        <taxon>Schizotheciaceae</taxon>
        <taxon>Schizothecium</taxon>
    </lineage>
</organism>
<evidence type="ECO:0000313" key="1">
    <source>
        <dbReference type="EMBL" id="KAK0751020.1"/>
    </source>
</evidence>
<sequence>MEEAVKGFKPKVPPIEVLSKILTEESMKDLRGIFSETVTQFNLFENGARAWGIKAPQSKRRLTDAQAYLEGDEIRAVREEAIKIMDDARTLTRKHPNLWGADHAVWGTTDRTKKFQHAQALVRTVDSGKEIIGKALQQIDHTIDALKKIENAVGAIKRICFGDGSELALAIHEAVSAAVDIDEKERLRAADITHDAVQKLVDAQALASKLAEKLEWTQNKAKFPRWTPDSYVHRRFRRNFVLGAAYGEDGAITEGAKMGFVSGEADEIIDFDNGHDQFYSAMSMLLWMQPQDIGNENATPNYFLYLTVQKKVHDHIKVGRDDQKKFPGDNSRIIGPTFFGRVTWDEGDKKHRQHAENAAVEIIAIVWDSNVINSNVIWDKILANAQDVVEGGEATLQWSDDTFRLGAAPSPKMQYGAIYFYMIGQEEVRGVSRETRVFHVLTGKKDTPINWPKRQ</sequence>
<dbReference type="Proteomes" id="UP001172155">
    <property type="component" value="Unassembled WGS sequence"/>
</dbReference>
<comment type="caution">
    <text evidence="1">The sequence shown here is derived from an EMBL/GenBank/DDBJ whole genome shotgun (WGS) entry which is preliminary data.</text>
</comment>
<evidence type="ECO:0000313" key="2">
    <source>
        <dbReference type="Proteomes" id="UP001172155"/>
    </source>
</evidence>